<proteinExistence type="predicted"/>
<dbReference type="EMBL" id="VMBG01000001">
    <property type="protein sequence ID" value="TSJ78462.1"/>
    <property type="molecule type" value="Genomic_DNA"/>
</dbReference>
<dbReference type="Proteomes" id="UP000315648">
    <property type="component" value="Unassembled WGS sequence"/>
</dbReference>
<comment type="caution">
    <text evidence="2">The sequence shown here is derived from an EMBL/GenBank/DDBJ whole genome shotgun (WGS) entry which is preliminary data.</text>
</comment>
<organism evidence="2 3">
    <name type="scientific">Rariglobus hedericola</name>
    <dbReference type="NCBI Taxonomy" id="2597822"/>
    <lineage>
        <taxon>Bacteria</taxon>
        <taxon>Pseudomonadati</taxon>
        <taxon>Verrucomicrobiota</taxon>
        <taxon>Opitutia</taxon>
        <taxon>Opitutales</taxon>
        <taxon>Opitutaceae</taxon>
        <taxon>Rariglobus</taxon>
    </lineage>
</organism>
<protein>
    <recommendedName>
        <fullName evidence="1">PIN-like domain-containing protein</fullName>
    </recommendedName>
</protein>
<name>A0A556QPD9_9BACT</name>
<sequence length="210" mass="23007">MHTDPAITSRTNHVFVDFENVHEVDHSVIGSKTTTVTILLGPKDTKLDVGLVEKLLAHAASVQLVRLTSSGKNALDFTLAYYVGRAAITDPEGYFHIISRDAGFDPLIQHLRSRHIRAHRHPDFSSLSFSCAPKMAEHVPPPPSDDMTKVLEHLRKNTTNRPKRKTTLTSHLLGHLGKNSTEAAVGKLIAELIQAGHLSIGDKGTVSYSL</sequence>
<evidence type="ECO:0000313" key="3">
    <source>
        <dbReference type="Proteomes" id="UP000315648"/>
    </source>
</evidence>
<evidence type="ECO:0000259" key="1">
    <source>
        <dbReference type="Pfam" id="PF18475"/>
    </source>
</evidence>
<feature type="domain" description="PIN-like" evidence="1">
    <location>
        <begin position="15"/>
        <end position="113"/>
    </location>
</feature>
<dbReference type="AlphaFoldDB" id="A0A556QPD9"/>
<dbReference type="RefSeq" id="WP_144228803.1">
    <property type="nucleotide sequence ID" value="NZ_CBCRVV010000024.1"/>
</dbReference>
<dbReference type="InterPro" id="IPR041494">
    <property type="entry name" value="PIN7"/>
</dbReference>
<evidence type="ECO:0000313" key="2">
    <source>
        <dbReference type="EMBL" id="TSJ78462.1"/>
    </source>
</evidence>
<reference evidence="2 3" key="1">
    <citation type="submission" date="2019-07" db="EMBL/GenBank/DDBJ databases">
        <title>Description of 53C-WASEF.</title>
        <authorList>
            <person name="Pitt A."/>
            <person name="Hahn M.W."/>
        </authorList>
    </citation>
    <scope>NUCLEOTIDE SEQUENCE [LARGE SCALE GENOMIC DNA]</scope>
    <source>
        <strain evidence="2 3">53C-WASEF</strain>
    </source>
</reference>
<keyword evidence="3" id="KW-1185">Reference proteome</keyword>
<dbReference type="Pfam" id="PF18475">
    <property type="entry name" value="PIN7"/>
    <property type="match status" value="1"/>
</dbReference>
<dbReference type="OrthoDB" id="196280at2"/>
<accession>A0A556QPD9</accession>
<gene>
    <name evidence="2" type="ORF">FPL22_03950</name>
</gene>